<reference evidence="3 4" key="1">
    <citation type="journal article" date="2019" name="Int. J. Syst. Evol. Microbiol.">
        <title>The Global Catalogue of Microorganisms (GCM) 10K type strain sequencing project: providing services to taxonomists for standard genome sequencing and annotation.</title>
        <authorList>
            <consortium name="The Broad Institute Genomics Platform"/>
            <consortium name="The Broad Institute Genome Sequencing Center for Infectious Disease"/>
            <person name="Wu L."/>
            <person name="Ma J."/>
        </authorList>
    </citation>
    <scope>NUCLEOTIDE SEQUENCE [LARGE SCALE GENOMIC DNA]</scope>
    <source>
        <strain evidence="3 4">JCM 14736</strain>
    </source>
</reference>
<dbReference type="EMBL" id="BAAAOB010000001">
    <property type="protein sequence ID" value="GAA1779888.1"/>
    <property type="molecule type" value="Genomic_DNA"/>
</dbReference>
<name>A0ABN2L9R8_9MICO</name>
<evidence type="ECO:0000313" key="3">
    <source>
        <dbReference type="EMBL" id="GAA1779888.1"/>
    </source>
</evidence>
<dbReference type="Proteomes" id="UP001500851">
    <property type="component" value="Unassembled WGS sequence"/>
</dbReference>
<comment type="caution">
    <text evidence="3">The sequence shown here is derived from an EMBL/GenBank/DDBJ whole genome shotgun (WGS) entry which is preliminary data.</text>
</comment>
<gene>
    <name evidence="3" type="ORF">GCM10009768_05950</name>
</gene>
<evidence type="ECO:0000313" key="4">
    <source>
        <dbReference type="Proteomes" id="UP001500851"/>
    </source>
</evidence>
<keyword evidence="2" id="KW-0812">Transmembrane</keyword>
<evidence type="ECO:0000256" key="1">
    <source>
        <dbReference type="SAM" id="MobiDB-lite"/>
    </source>
</evidence>
<organism evidence="3 4">
    <name type="scientific">Leucobacter iarius</name>
    <dbReference type="NCBI Taxonomy" id="333963"/>
    <lineage>
        <taxon>Bacteria</taxon>
        <taxon>Bacillati</taxon>
        <taxon>Actinomycetota</taxon>
        <taxon>Actinomycetes</taxon>
        <taxon>Micrococcales</taxon>
        <taxon>Microbacteriaceae</taxon>
        <taxon>Leucobacter</taxon>
    </lineage>
</organism>
<feature type="region of interest" description="Disordered" evidence="1">
    <location>
        <begin position="69"/>
        <end position="92"/>
    </location>
</feature>
<feature type="transmembrane region" description="Helical" evidence="2">
    <location>
        <begin position="12"/>
        <end position="31"/>
    </location>
</feature>
<protein>
    <recommendedName>
        <fullName evidence="5">DUF3311 domain-containing protein</fullName>
    </recommendedName>
</protein>
<dbReference type="RefSeq" id="WP_344029104.1">
    <property type="nucleotide sequence ID" value="NZ_BAAAOB010000001.1"/>
</dbReference>
<accession>A0ABN2L9R8</accession>
<keyword evidence="2" id="KW-0472">Membrane</keyword>
<keyword evidence="2" id="KW-1133">Transmembrane helix</keyword>
<evidence type="ECO:0008006" key="5">
    <source>
        <dbReference type="Google" id="ProtNLM"/>
    </source>
</evidence>
<keyword evidence="4" id="KW-1185">Reference proteome</keyword>
<feature type="transmembrane region" description="Helical" evidence="2">
    <location>
        <begin position="43"/>
        <end position="61"/>
    </location>
</feature>
<sequence>MERPRLFTPGRAAIVAVPTLGFLATPFLPFVTEPTLVFGVPAAMVWAAGMVLLSAAALHLVEARYARSGGHEADAREAAGSERESERGAGEP</sequence>
<evidence type="ECO:0000256" key="2">
    <source>
        <dbReference type="SAM" id="Phobius"/>
    </source>
</evidence>
<proteinExistence type="predicted"/>